<gene>
    <name evidence="7" type="ORF">Afil01_65400</name>
</gene>
<dbReference type="PANTHER" id="PTHR43540">
    <property type="entry name" value="PEROXYUREIDOACRYLATE/UREIDOACRYLATE AMIDOHYDROLASE-RELATED"/>
    <property type="match status" value="1"/>
</dbReference>
<dbReference type="Proteomes" id="UP001165079">
    <property type="component" value="Unassembled WGS sequence"/>
</dbReference>
<feature type="domain" description="Carrier" evidence="6">
    <location>
        <begin position="195"/>
        <end position="268"/>
    </location>
</feature>
<accession>A0A9W6STF2</accession>
<dbReference type="InterPro" id="IPR000868">
    <property type="entry name" value="Isochorismatase-like_dom"/>
</dbReference>
<name>A0A9W6STF2_9ACTN</name>
<dbReference type="InterPro" id="IPR050272">
    <property type="entry name" value="Isochorismatase-like_hydrls"/>
</dbReference>
<dbReference type="SUPFAM" id="SSF47336">
    <property type="entry name" value="ACP-like"/>
    <property type="match status" value="1"/>
</dbReference>
<comment type="pathway">
    <text evidence="1">Siderophore biosynthesis.</text>
</comment>
<comment type="caution">
    <text evidence="7">The sequence shown here is derived from an EMBL/GenBank/DDBJ whole genome shotgun (WGS) entry which is preliminary data.</text>
</comment>
<dbReference type="AlphaFoldDB" id="A0A9W6STF2"/>
<keyword evidence="5" id="KW-0596">Phosphopantetheine</keyword>
<evidence type="ECO:0000259" key="6">
    <source>
        <dbReference type="PROSITE" id="PS50075"/>
    </source>
</evidence>
<dbReference type="InterPro" id="IPR036736">
    <property type="entry name" value="ACP-like_sf"/>
</dbReference>
<dbReference type="Pfam" id="PF00857">
    <property type="entry name" value="Isochorismatase"/>
    <property type="match status" value="1"/>
</dbReference>
<dbReference type="RefSeq" id="WP_285667285.1">
    <property type="nucleotide sequence ID" value="NZ_BSTX01000007.1"/>
</dbReference>
<evidence type="ECO:0000313" key="8">
    <source>
        <dbReference type="Proteomes" id="UP001165079"/>
    </source>
</evidence>
<comment type="cofactor">
    <cofactor evidence="5">
        <name>pantetheine 4'-phosphate</name>
        <dbReference type="ChEBI" id="CHEBI:47942"/>
    </cofactor>
    <text evidence="5">Binds 1 phosphopantetheine covalently.</text>
</comment>
<dbReference type="GO" id="GO:0008908">
    <property type="term" value="F:isochorismatase activity"/>
    <property type="evidence" value="ECO:0007669"/>
    <property type="project" value="UniProtKB-EC"/>
</dbReference>
<feature type="modified residue" description="O-(pantetheine 4'-phosphoryl)serine" evidence="5">
    <location>
        <position position="229"/>
    </location>
</feature>
<reference evidence="7" key="1">
    <citation type="submission" date="2023-03" db="EMBL/GenBank/DDBJ databases">
        <title>Actinorhabdospora filicis NBRC 111898.</title>
        <authorList>
            <person name="Ichikawa N."/>
            <person name="Sato H."/>
            <person name="Tonouchi N."/>
        </authorList>
    </citation>
    <scope>NUCLEOTIDE SEQUENCE</scope>
    <source>
        <strain evidence="7">NBRC 111898</strain>
    </source>
</reference>
<dbReference type="Gene3D" id="1.10.1200.10">
    <property type="entry name" value="ACP-like"/>
    <property type="match status" value="1"/>
</dbReference>
<keyword evidence="8" id="KW-1185">Reference proteome</keyword>
<dbReference type="InterPro" id="IPR016291">
    <property type="entry name" value="Isochorismatase"/>
</dbReference>
<evidence type="ECO:0000256" key="2">
    <source>
        <dbReference type="ARBA" id="ARBA00012100"/>
    </source>
</evidence>
<dbReference type="PANTHER" id="PTHR43540:SF3">
    <property type="entry name" value="ENTEROBACTIN SYNTHASE COMPONENT B"/>
    <property type="match status" value="1"/>
</dbReference>
<organism evidence="7 8">
    <name type="scientific">Actinorhabdospora filicis</name>
    <dbReference type="NCBI Taxonomy" id="1785913"/>
    <lineage>
        <taxon>Bacteria</taxon>
        <taxon>Bacillati</taxon>
        <taxon>Actinomycetota</taxon>
        <taxon>Actinomycetes</taxon>
        <taxon>Micromonosporales</taxon>
        <taxon>Micromonosporaceae</taxon>
        <taxon>Actinorhabdospora</taxon>
    </lineage>
</organism>
<evidence type="ECO:0000256" key="5">
    <source>
        <dbReference type="PIRSR" id="PIRSR001111-50"/>
    </source>
</evidence>
<sequence length="269" mass="29390">MPLPSIPTYPLPRADELPASRVSWRFDPARAVLLVHDMQRYFLDAYTEEFTALYEGIAALRELGLPTFYTAQTAPQVPETRGLQSDMWGPGMQERGEIVAAVAPADGDVVLTKHRYSAFARSDLAERMRELGRDQIVLCGVYAHIGVLTTALDAFVRDIKPFFVADALADFSREKHLTALSIVASCAGVVTTVAGLSTIGLDEVRAAVLALLDEEAGDDENLIDAGLDSIRVMTLVEDWKKRGLNVGFADLAEEPTIAGFHRALTRGTR</sequence>
<keyword evidence="3" id="KW-0378">Hydrolase</keyword>
<dbReference type="PIRSF" id="PIRSF001111">
    <property type="entry name" value="Isochorismatase"/>
    <property type="match status" value="1"/>
</dbReference>
<protein>
    <recommendedName>
        <fullName evidence="2">isochorismatase</fullName>
        <ecNumber evidence="2">3.3.2.1</ecNumber>
    </recommendedName>
</protein>
<dbReference type="Gene3D" id="3.40.50.850">
    <property type="entry name" value="Isochorismatase-like"/>
    <property type="match status" value="1"/>
</dbReference>
<dbReference type="EMBL" id="BSTX01000007">
    <property type="protein sequence ID" value="GLZ81733.1"/>
    <property type="molecule type" value="Genomic_DNA"/>
</dbReference>
<dbReference type="Pfam" id="PF00550">
    <property type="entry name" value="PP-binding"/>
    <property type="match status" value="1"/>
</dbReference>
<dbReference type="SUPFAM" id="SSF52499">
    <property type="entry name" value="Isochorismatase-like hydrolases"/>
    <property type="match status" value="1"/>
</dbReference>
<dbReference type="PROSITE" id="PS50075">
    <property type="entry name" value="CARRIER"/>
    <property type="match status" value="1"/>
</dbReference>
<proteinExistence type="predicted"/>
<keyword evidence="5" id="KW-0597">Phosphoprotein</keyword>
<evidence type="ECO:0000256" key="1">
    <source>
        <dbReference type="ARBA" id="ARBA00004924"/>
    </source>
</evidence>
<dbReference type="PRINTS" id="PR01398">
    <property type="entry name" value="ISCHRISMTASE"/>
</dbReference>
<evidence type="ECO:0000313" key="7">
    <source>
        <dbReference type="EMBL" id="GLZ81733.1"/>
    </source>
</evidence>
<dbReference type="InterPro" id="IPR036380">
    <property type="entry name" value="Isochorismatase-like_sf"/>
</dbReference>
<comment type="catalytic activity">
    <reaction evidence="4">
        <text>isochorismate + H2O = (2S,3S)-2,3-dihydroxy-2,3-dihydrobenzoate + pyruvate</text>
        <dbReference type="Rhea" id="RHEA:11112"/>
        <dbReference type="ChEBI" id="CHEBI:15361"/>
        <dbReference type="ChEBI" id="CHEBI:15377"/>
        <dbReference type="ChEBI" id="CHEBI:29780"/>
        <dbReference type="ChEBI" id="CHEBI:58764"/>
        <dbReference type="EC" id="3.3.2.1"/>
    </reaction>
</comment>
<evidence type="ECO:0000256" key="4">
    <source>
        <dbReference type="ARBA" id="ARBA00048590"/>
    </source>
</evidence>
<evidence type="ECO:0000256" key="3">
    <source>
        <dbReference type="ARBA" id="ARBA00022801"/>
    </source>
</evidence>
<dbReference type="InterPro" id="IPR009081">
    <property type="entry name" value="PP-bd_ACP"/>
</dbReference>
<dbReference type="EC" id="3.3.2.1" evidence="2"/>